<evidence type="ECO:0000256" key="2">
    <source>
        <dbReference type="ARBA" id="ARBA00009735"/>
    </source>
</evidence>
<accession>A0A8X7BUH6</accession>
<keyword evidence="14" id="KW-1185">Reference proteome</keyword>
<evidence type="ECO:0000256" key="10">
    <source>
        <dbReference type="ARBA" id="ARBA00023242"/>
    </source>
</evidence>
<evidence type="ECO:0000256" key="1">
    <source>
        <dbReference type="ARBA" id="ARBA00004123"/>
    </source>
</evidence>
<evidence type="ECO:0000313" key="14">
    <source>
        <dbReference type="Proteomes" id="UP000886998"/>
    </source>
</evidence>
<keyword evidence="10" id="KW-0539">Nucleus</keyword>
<dbReference type="OrthoDB" id="10052653at2759"/>
<keyword evidence="6" id="KW-0805">Transcription regulation</keyword>
<dbReference type="PANTHER" id="PTHR16243">
    <property type="entry name" value="BTG3-ASSOCIATED NUCLEAR PROTEIN BANP"/>
    <property type="match status" value="1"/>
</dbReference>
<dbReference type="Pfam" id="PF10523">
    <property type="entry name" value="BEN"/>
    <property type="match status" value="1"/>
</dbReference>
<keyword evidence="8" id="KW-0238">DNA-binding</keyword>
<evidence type="ECO:0000256" key="4">
    <source>
        <dbReference type="ARBA" id="ARBA00022491"/>
    </source>
</evidence>
<dbReference type="GO" id="GO:0005634">
    <property type="term" value="C:nucleus"/>
    <property type="evidence" value="ECO:0007669"/>
    <property type="project" value="UniProtKB-SubCell"/>
</dbReference>
<feature type="domain" description="BEN" evidence="12">
    <location>
        <begin position="403"/>
        <end position="499"/>
    </location>
</feature>
<evidence type="ECO:0000259" key="12">
    <source>
        <dbReference type="PROSITE" id="PS51457"/>
    </source>
</evidence>
<dbReference type="Proteomes" id="UP000886998">
    <property type="component" value="Unassembled WGS sequence"/>
</dbReference>
<dbReference type="Gene3D" id="1.10.10.2590">
    <property type="entry name" value="BEN domain"/>
    <property type="match status" value="1"/>
</dbReference>
<evidence type="ECO:0000256" key="7">
    <source>
        <dbReference type="ARBA" id="ARBA00023054"/>
    </source>
</evidence>
<dbReference type="InterPro" id="IPR042343">
    <property type="entry name" value="BANP"/>
</dbReference>
<evidence type="ECO:0000313" key="13">
    <source>
        <dbReference type="EMBL" id="GFY44355.1"/>
    </source>
</evidence>
<comment type="similarity">
    <text evidence="2">Belongs to the BANP/SMAR1 family.</text>
</comment>
<evidence type="ECO:0000256" key="11">
    <source>
        <dbReference type="ARBA" id="ARBA00023306"/>
    </source>
</evidence>
<gene>
    <name evidence="13" type="primary">Banp</name>
    <name evidence="13" type="ORF">TNIN_492781</name>
</gene>
<dbReference type="GO" id="GO:0042177">
    <property type="term" value="P:negative regulation of protein catabolic process"/>
    <property type="evidence" value="ECO:0007669"/>
    <property type="project" value="TreeGrafter"/>
</dbReference>
<reference evidence="13" key="1">
    <citation type="submission" date="2020-08" db="EMBL/GenBank/DDBJ databases">
        <title>Multicomponent nature underlies the extraordinary mechanical properties of spider dragline silk.</title>
        <authorList>
            <person name="Kono N."/>
            <person name="Nakamura H."/>
            <person name="Mori M."/>
            <person name="Yoshida Y."/>
            <person name="Ohtoshi R."/>
            <person name="Malay A.D."/>
            <person name="Moran D.A.P."/>
            <person name="Tomita M."/>
            <person name="Numata K."/>
            <person name="Arakawa K."/>
        </authorList>
    </citation>
    <scope>NUCLEOTIDE SEQUENCE</scope>
</reference>
<evidence type="ECO:0000256" key="8">
    <source>
        <dbReference type="ARBA" id="ARBA00023125"/>
    </source>
</evidence>
<evidence type="ECO:0000256" key="5">
    <source>
        <dbReference type="ARBA" id="ARBA00022853"/>
    </source>
</evidence>
<dbReference type="PROSITE" id="PS51457">
    <property type="entry name" value="BEN"/>
    <property type="match status" value="1"/>
</dbReference>
<evidence type="ECO:0000256" key="3">
    <source>
        <dbReference type="ARBA" id="ARBA00015794"/>
    </source>
</evidence>
<comment type="caution">
    <text evidence="13">The sequence shown here is derived from an EMBL/GenBank/DDBJ whole genome shotgun (WGS) entry which is preliminary data.</text>
</comment>
<dbReference type="GO" id="GO:0003677">
    <property type="term" value="F:DNA binding"/>
    <property type="evidence" value="ECO:0007669"/>
    <property type="project" value="UniProtKB-KW"/>
</dbReference>
<keyword evidence="5" id="KW-0156">Chromatin regulator</keyword>
<dbReference type="GO" id="GO:0034504">
    <property type="term" value="P:protein localization to nucleus"/>
    <property type="evidence" value="ECO:0007669"/>
    <property type="project" value="TreeGrafter"/>
</dbReference>
<keyword evidence="11" id="KW-0131">Cell cycle</keyword>
<dbReference type="EMBL" id="BMAV01004207">
    <property type="protein sequence ID" value="GFY44355.1"/>
    <property type="molecule type" value="Genomic_DNA"/>
</dbReference>
<keyword evidence="9" id="KW-0804">Transcription</keyword>
<evidence type="ECO:0000256" key="6">
    <source>
        <dbReference type="ARBA" id="ARBA00023015"/>
    </source>
</evidence>
<evidence type="ECO:0000256" key="9">
    <source>
        <dbReference type="ARBA" id="ARBA00023163"/>
    </source>
</evidence>
<dbReference type="InterPro" id="IPR018379">
    <property type="entry name" value="BEN_domain"/>
</dbReference>
<proteinExistence type="inferred from homology"/>
<dbReference type="PANTHER" id="PTHR16243:SF2">
    <property type="entry name" value="PROTEIN BANP"/>
    <property type="match status" value="1"/>
</dbReference>
<protein>
    <recommendedName>
        <fullName evidence="3">Protein BANP</fullName>
    </recommendedName>
</protein>
<sequence length="633" mass="72447">MNSAQCVSKVLERIVENMDSFSQSENITHLVDSVSKIGSYALKKSLPCSLLRNVIMVLNKFQPDCNSHLASTFLNEVYQFYKTENLCINFKLALLSCLRPAVETEILQLLNRCNDVHHVDDLSLVKSTVLESCLPMACIENSSMLHKVNCILKESLIITNGNPVVGYLIFIFNKAIKDKSKPSDNICLFSEELFHVEILFCLPQQYLNHEQQLMHLKQLVSFLIESVNQNYCTQNDLVFLSAIYPSIYHKILSIQKDQVLDVFKFLQIFYNLDLDATYNDFRTEIENILNNSTWKTQFKIMEPPQKILKIDDNELKEILLNMQSSFQNKLKSIEEKIEGVSSKYHLLEKKIEDILTNIKESTLKVSSPRLSVPNDACSPKFMSLNHEDAYPNGCWLGDPNDTNLRVRCHISPLELETINNSCPTAEKMALTLLDYLFDRETQARSNISGTGKHGKEQLDPLKIYGIKCHVMHIFGINHKEWLRIKQNIDSKCRFAFRRKRKGLPLTVKGFKDRTSEMSHISSTNLSLVNGESQCDTNLLEAVQDQNMLITKTESPIVEYFQELGQIIPLKLESDGYSITFSEGIAAQIIHTEHGDIQVIQGTEEQLEQLKQNHNIEILSESDMLPDSILDMHE</sequence>
<dbReference type="GO" id="GO:0006325">
    <property type="term" value="P:chromatin organization"/>
    <property type="evidence" value="ECO:0007669"/>
    <property type="project" value="UniProtKB-KW"/>
</dbReference>
<comment type="subcellular location">
    <subcellularLocation>
        <location evidence="1">Nucleus</location>
    </subcellularLocation>
</comment>
<dbReference type="AlphaFoldDB" id="A0A8X7BUH6"/>
<name>A0A8X7BUH6_9ARAC</name>
<keyword evidence="7" id="KW-0175">Coiled coil</keyword>
<organism evidence="13 14">
    <name type="scientific">Trichonephila inaurata madagascariensis</name>
    <dbReference type="NCBI Taxonomy" id="2747483"/>
    <lineage>
        <taxon>Eukaryota</taxon>
        <taxon>Metazoa</taxon>
        <taxon>Ecdysozoa</taxon>
        <taxon>Arthropoda</taxon>
        <taxon>Chelicerata</taxon>
        <taxon>Arachnida</taxon>
        <taxon>Araneae</taxon>
        <taxon>Araneomorphae</taxon>
        <taxon>Entelegynae</taxon>
        <taxon>Araneoidea</taxon>
        <taxon>Nephilidae</taxon>
        <taxon>Trichonephila</taxon>
        <taxon>Trichonephila inaurata</taxon>
    </lineage>
</organism>
<keyword evidence="4" id="KW-0678">Repressor</keyword>
<dbReference type="SMART" id="SM01025">
    <property type="entry name" value="BEN"/>
    <property type="match status" value="1"/>
</dbReference>